<evidence type="ECO:0000256" key="1">
    <source>
        <dbReference type="SAM" id="MobiDB-lite"/>
    </source>
</evidence>
<organism evidence="2 3">
    <name type="scientific">Rhizobium herbae</name>
    <dbReference type="NCBI Taxonomy" id="508661"/>
    <lineage>
        <taxon>Bacteria</taxon>
        <taxon>Pseudomonadati</taxon>
        <taxon>Pseudomonadota</taxon>
        <taxon>Alphaproteobacteria</taxon>
        <taxon>Hyphomicrobiales</taxon>
        <taxon>Rhizobiaceae</taxon>
        <taxon>Rhizobium/Agrobacterium group</taxon>
        <taxon>Rhizobium</taxon>
    </lineage>
</organism>
<evidence type="ECO:0000313" key="2">
    <source>
        <dbReference type="EMBL" id="MBP1861249.1"/>
    </source>
</evidence>
<sequence length="66" mass="7285">MIPILVLPGVRGVKRLSSGRLKKNSQRPGKALADIDNSPRGRVSWMSDHLWVVRIGGDTNHDPDIT</sequence>
<keyword evidence="3" id="KW-1185">Reference proteome</keyword>
<feature type="region of interest" description="Disordered" evidence="1">
    <location>
        <begin position="19"/>
        <end position="38"/>
    </location>
</feature>
<proteinExistence type="predicted"/>
<dbReference type="EMBL" id="JAGGJV010000010">
    <property type="protein sequence ID" value="MBP1861249.1"/>
    <property type="molecule type" value="Genomic_DNA"/>
</dbReference>
<accession>A0ABS4ETI0</accession>
<comment type="caution">
    <text evidence="2">The sequence shown here is derived from an EMBL/GenBank/DDBJ whole genome shotgun (WGS) entry which is preliminary data.</text>
</comment>
<protein>
    <recommendedName>
        <fullName evidence="4">Integrase</fullName>
    </recommendedName>
</protein>
<evidence type="ECO:0000313" key="3">
    <source>
        <dbReference type="Proteomes" id="UP000823786"/>
    </source>
</evidence>
<evidence type="ECO:0008006" key="4">
    <source>
        <dbReference type="Google" id="ProtNLM"/>
    </source>
</evidence>
<dbReference type="Proteomes" id="UP000823786">
    <property type="component" value="Unassembled WGS sequence"/>
</dbReference>
<gene>
    <name evidence="2" type="ORF">J2Z75_004778</name>
</gene>
<name>A0ABS4ETI0_9HYPH</name>
<reference evidence="2 3" key="1">
    <citation type="submission" date="2021-03" db="EMBL/GenBank/DDBJ databases">
        <title>Genomic Encyclopedia of Type Strains, Phase IV (KMG-IV): sequencing the most valuable type-strain genomes for metagenomic binning, comparative biology and taxonomic classification.</title>
        <authorList>
            <person name="Goeker M."/>
        </authorList>
    </citation>
    <scope>NUCLEOTIDE SEQUENCE [LARGE SCALE GENOMIC DNA]</scope>
    <source>
        <strain evidence="2 3">DSM 26427</strain>
    </source>
</reference>